<keyword evidence="8" id="KW-1185">Reference proteome</keyword>
<keyword evidence="4" id="KW-0690">Ribosome biogenesis</keyword>
<evidence type="ECO:0000256" key="3">
    <source>
        <dbReference type="ARBA" id="ARBA00022801"/>
    </source>
</evidence>
<dbReference type="InterPro" id="IPR000999">
    <property type="entry name" value="RNase_III_dom"/>
</dbReference>
<dbReference type="GO" id="GO:0006364">
    <property type="term" value="P:rRNA processing"/>
    <property type="evidence" value="ECO:0007669"/>
    <property type="project" value="UniProtKB-UniRule"/>
</dbReference>
<keyword evidence="3 4" id="KW-0378">Hydrolase</keyword>
<proteinExistence type="inferred from homology"/>
<comment type="caution">
    <text evidence="7">The sequence shown here is derived from an EMBL/GenBank/DDBJ whole genome shotgun (WGS) entry which is preliminary data.</text>
</comment>
<keyword evidence="4" id="KW-0694">RNA-binding</keyword>
<comment type="cofactor">
    <cofactor evidence="4">
        <name>Mg(2+)</name>
        <dbReference type="ChEBI" id="CHEBI:18420"/>
    </cofactor>
</comment>
<feature type="domain" description="RNase III" evidence="6">
    <location>
        <begin position="13"/>
        <end position="147"/>
    </location>
</feature>
<evidence type="ECO:0000256" key="1">
    <source>
        <dbReference type="ARBA" id="ARBA00022722"/>
    </source>
</evidence>
<dbReference type="InterPro" id="IPR008226">
    <property type="entry name" value="Mini3_fam"/>
</dbReference>
<evidence type="ECO:0000313" key="7">
    <source>
        <dbReference type="EMBL" id="REK69167.1"/>
    </source>
</evidence>
<name>A0A371NZQ9_9BACL</name>
<dbReference type="InterPro" id="IPR036389">
    <property type="entry name" value="RNase_III_sf"/>
</dbReference>
<dbReference type="GO" id="GO:0004525">
    <property type="term" value="F:ribonuclease III activity"/>
    <property type="evidence" value="ECO:0007669"/>
    <property type="project" value="InterPro"/>
</dbReference>
<comment type="subcellular location">
    <subcellularLocation>
        <location evidence="4">Cytoplasm</location>
    </subcellularLocation>
</comment>
<dbReference type="Pfam" id="PF00636">
    <property type="entry name" value="Ribonuclease_3"/>
    <property type="match status" value="1"/>
</dbReference>
<evidence type="ECO:0000256" key="4">
    <source>
        <dbReference type="HAMAP-Rule" id="MF_01468"/>
    </source>
</evidence>
<dbReference type="GO" id="GO:0005737">
    <property type="term" value="C:cytoplasm"/>
    <property type="evidence" value="ECO:0007669"/>
    <property type="project" value="UniProtKB-SubCell"/>
</dbReference>
<dbReference type="Proteomes" id="UP000261905">
    <property type="component" value="Unassembled WGS sequence"/>
</dbReference>
<keyword evidence="4" id="KW-0460">Magnesium</keyword>
<reference evidence="7 8" key="1">
    <citation type="submission" date="2018-08" db="EMBL/GenBank/DDBJ databases">
        <title>Paenibacillus sp. M4BSY-1, whole genome shotgun sequence.</title>
        <authorList>
            <person name="Tuo L."/>
        </authorList>
    </citation>
    <scope>NUCLEOTIDE SEQUENCE [LARGE SCALE GENOMIC DNA]</scope>
    <source>
        <strain evidence="7 8">M4BSY-1</strain>
    </source>
</reference>
<dbReference type="SMART" id="SM00535">
    <property type="entry name" value="RIBOc"/>
    <property type="match status" value="1"/>
</dbReference>
<dbReference type="OrthoDB" id="46571at2"/>
<keyword evidence="2 4" id="KW-0255">Endonuclease</keyword>
<comment type="similarity">
    <text evidence="4">Belongs to the MrnC RNase family.</text>
</comment>
<keyword evidence="4" id="KW-0698">rRNA processing</keyword>
<feature type="compositionally biased region" description="Basic and acidic residues" evidence="5">
    <location>
        <begin position="82"/>
        <end position="94"/>
    </location>
</feature>
<keyword evidence="4" id="KW-0963">Cytoplasm</keyword>
<feature type="active site" evidence="4">
    <location>
        <position position="39"/>
    </location>
</feature>
<dbReference type="PANTHER" id="PTHR34276">
    <property type="entry name" value="MINI-RIBONUCLEASE 3"/>
    <property type="match status" value="1"/>
</dbReference>
<dbReference type="PANTHER" id="PTHR34276:SF1">
    <property type="entry name" value="MINI-RIBONUCLEASE 3"/>
    <property type="match status" value="1"/>
</dbReference>
<comment type="function">
    <text evidence="4">Involved in correct processing of both the 5' and 3' ends of 23S rRNA precursor. Processes 30S rRNA precursor transcript even in absence of ribonuclease 3 (Rnc); Rnc processes 30S rRNA into smaller rRNA precursors.</text>
</comment>
<comment type="subunit">
    <text evidence="4">Homodimer.</text>
</comment>
<dbReference type="HAMAP" id="MF_01468">
    <property type="entry name" value="RNase_Mini_III"/>
    <property type="match status" value="1"/>
</dbReference>
<dbReference type="EMBL" id="QUBQ01000010">
    <property type="protein sequence ID" value="REK69167.1"/>
    <property type="molecule type" value="Genomic_DNA"/>
</dbReference>
<evidence type="ECO:0000256" key="2">
    <source>
        <dbReference type="ARBA" id="ARBA00022759"/>
    </source>
</evidence>
<accession>A0A371NZQ9</accession>
<gene>
    <name evidence="4" type="primary">mrnC</name>
    <name evidence="7" type="ORF">DX130_25910</name>
</gene>
<evidence type="ECO:0000256" key="5">
    <source>
        <dbReference type="SAM" id="MobiDB-lite"/>
    </source>
</evidence>
<keyword evidence="4" id="KW-0699">rRNA-binding</keyword>
<evidence type="ECO:0000313" key="8">
    <source>
        <dbReference type="Proteomes" id="UP000261905"/>
    </source>
</evidence>
<feature type="region of interest" description="Disordered" evidence="5">
    <location>
        <begin position="82"/>
        <end position="111"/>
    </location>
</feature>
<evidence type="ECO:0000259" key="6">
    <source>
        <dbReference type="SMART" id="SM00535"/>
    </source>
</evidence>
<sequence>MRPIEENGGVPIGYNPLALHAPPLKTGLINPVVLAYMGDAVFELLVRQYLISLPNNKSHHMHKEATKWVSAKAQRELLERWQPHLTEEEADIARRGRNTKSGSPPKNADPADYRMATALECLVGYLYFEGRLERIGELFHIALSGRK</sequence>
<dbReference type="GO" id="GO:0019843">
    <property type="term" value="F:rRNA binding"/>
    <property type="evidence" value="ECO:0007669"/>
    <property type="project" value="UniProtKB-UniRule"/>
</dbReference>
<organism evidence="7 8">
    <name type="scientific">Paenibacillus paeoniae</name>
    <dbReference type="NCBI Taxonomy" id="2292705"/>
    <lineage>
        <taxon>Bacteria</taxon>
        <taxon>Bacillati</taxon>
        <taxon>Bacillota</taxon>
        <taxon>Bacilli</taxon>
        <taxon>Bacillales</taxon>
        <taxon>Paenibacillaceae</taxon>
        <taxon>Paenibacillus</taxon>
    </lineage>
</organism>
<dbReference type="SUPFAM" id="SSF69065">
    <property type="entry name" value="RNase III domain-like"/>
    <property type="match status" value="1"/>
</dbReference>
<dbReference type="AlphaFoldDB" id="A0A371NZQ9"/>
<keyword evidence="1 4" id="KW-0540">Nuclease</keyword>
<dbReference type="EC" id="3.1.26.-" evidence="4"/>
<dbReference type="Gene3D" id="1.10.1520.10">
    <property type="entry name" value="Ribonuclease III domain"/>
    <property type="match status" value="1"/>
</dbReference>
<protein>
    <recommendedName>
        <fullName evidence="4">Mini-ribonuclease 3</fullName>
        <shortName evidence="4">Mini-3</shortName>
        <shortName evidence="4">Mini-RNase 3</shortName>
        <ecNumber evidence="4">3.1.26.-</ecNumber>
    </recommendedName>
    <alternativeName>
        <fullName evidence="4">Mini-RNase III</fullName>
        <shortName evidence="4">Mini-III</shortName>
    </alternativeName>
</protein>
<dbReference type="CDD" id="cd00593">
    <property type="entry name" value="RIBOc"/>
    <property type="match status" value="1"/>
</dbReference>